<dbReference type="EMBL" id="BLRZ01000203">
    <property type="protein sequence ID" value="GFP31217.1"/>
    <property type="molecule type" value="Genomic_DNA"/>
</dbReference>
<protein>
    <submittedName>
        <fullName evidence="1">Uncharacterized protein</fullName>
    </submittedName>
</protein>
<reference evidence="1 2" key="1">
    <citation type="journal article" date="2020" name="Front. Microbiol.">
        <title>Single-cell genomics of novel Actinobacteria with the Wood-Ljungdahl pathway discovered in a serpentinizing system.</title>
        <authorList>
            <person name="Merino N."/>
            <person name="Kawai M."/>
            <person name="Boyd E.S."/>
            <person name="Colman D.R."/>
            <person name="McGlynn S.E."/>
            <person name="Nealson K.H."/>
            <person name="Kurokawa K."/>
            <person name="Hongoh Y."/>
        </authorList>
    </citation>
    <scope>NUCLEOTIDE SEQUENCE [LARGE SCALE GENOMIC DNA]</scope>
    <source>
        <strain evidence="1 2">S34</strain>
    </source>
</reference>
<proteinExistence type="predicted"/>
<dbReference type="Proteomes" id="UP000588083">
    <property type="component" value="Unassembled WGS sequence"/>
</dbReference>
<evidence type="ECO:0000313" key="2">
    <source>
        <dbReference type="Proteomes" id="UP000588083"/>
    </source>
</evidence>
<keyword evidence="2" id="KW-1185">Reference proteome</keyword>
<comment type="caution">
    <text evidence="1">The sequence shown here is derived from an EMBL/GenBank/DDBJ whole genome shotgun (WGS) entry which is preliminary data.</text>
</comment>
<sequence>MVEAPTPLSRPAALSDQNKLLAALGYPIGIVALILA</sequence>
<feature type="non-terminal residue" evidence="1">
    <location>
        <position position="36"/>
    </location>
</feature>
<dbReference type="AlphaFoldDB" id="A0A6V8PG20"/>
<accession>A0A6V8PG20</accession>
<evidence type="ECO:0000313" key="1">
    <source>
        <dbReference type="EMBL" id="GFP31217.1"/>
    </source>
</evidence>
<name>A0A6V8PG20_9ACTN</name>
<gene>
    <name evidence="1" type="ORF">HKBW3S34_02136</name>
</gene>
<organism evidence="1 2">
    <name type="scientific">Candidatus Hakubella thermalkaliphila</name>
    <dbReference type="NCBI Taxonomy" id="2754717"/>
    <lineage>
        <taxon>Bacteria</taxon>
        <taxon>Bacillati</taxon>
        <taxon>Actinomycetota</taxon>
        <taxon>Actinomycetota incertae sedis</taxon>
        <taxon>Candidatus Hakubellales</taxon>
        <taxon>Candidatus Hakubellaceae</taxon>
        <taxon>Candidatus Hakubella</taxon>
    </lineage>
</organism>